<sequence length="110" mass="11867">VASDRFQVYDALLRTAPPLEGKRLPVAGPGPHVFTVSRSLAEVHLPVVPSTPVVAHDLDMIPAGGGEPLVFTRKDLERTAAEMDAVHARAVRAGRASGRRSPRWLERLGD</sequence>
<gene>
    <name evidence="2" type="ORF">G3M58_77840</name>
</gene>
<name>A0A6G3XQB6_9ACTN</name>
<organism evidence="2">
    <name type="scientific">Streptomyces sp. SID7499</name>
    <dbReference type="NCBI Taxonomy" id="2706086"/>
    <lineage>
        <taxon>Bacteria</taxon>
        <taxon>Bacillati</taxon>
        <taxon>Actinomycetota</taxon>
        <taxon>Actinomycetes</taxon>
        <taxon>Kitasatosporales</taxon>
        <taxon>Streptomycetaceae</taxon>
        <taxon>Streptomyces</taxon>
    </lineage>
</organism>
<dbReference type="EMBL" id="JAAGMN010008331">
    <property type="protein sequence ID" value="NEE20015.1"/>
    <property type="molecule type" value="Genomic_DNA"/>
</dbReference>
<evidence type="ECO:0000259" key="1">
    <source>
        <dbReference type="Pfam" id="PF18155"/>
    </source>
</evidence>
<accession>A0A6G3XQB6</accession>
<proteinExistence type="predicted"/>
<feature type="non-terminal residue" evidence="2">
    <location>
        <position position="1"/>
    </location>
</feature>
<feature type="non-terminal residue" evidence="2">
    <location>
        <position position="110"/>
    </location>
</feature>
<dbReference type="InterPro" id="IPR055254">
    <property type="entry name" value="pPIWI_RE_Z"/>
</dbReference>
<protein>
    <recommendedName>
        <fullName evidence="1">pPIWI-RE three-gene island domain-containing protein</fullName>
    </recommendedName>
</protein>
<dbReference type="AlphaFoldDB" id="A0A6G3XQB6"/>
<feature type="domain" description="pPIWI-RE three-gene island" evidence="1">
    <location>
        <begin position="1"/>
        <end position="54"/>
    </location>
</feature>
<evidence type="ECO:0000313" key="2">
    <source>
        <dbReference type="EMBL" id="NEE20015.1"/>
    </source>
</evidence>
<dbReference type="Pfam" id="PF18155">
    <property type="entry name" value="pPIWI_RE_Z"/>
    <property type="match status" value="1"/>
</dbReference>
<comment type="caution">
    <text evidence="2">The sequence shown here is derived from an EMBL/GenBank/DDBJ whole genome shotgun (WGS) entry which is preliminary data.</text>
</comment>
<reference evidence="2" key="1">
    <citation type="submission" date="2020-01" db="EMBL/GenBank/DDBJ databases">
        <title>Insect and environment-associated Actinomycetes.</title>
        <authorList>
            <person name="Currrie C."/>
            <person name="Chevrette M."/>
            <person name="Carlson C."/>
            <person name="Stubbendieck R."/>
            <person name="Wendt-Pienkowski E."/>
        </authorList>
    </citation>
    <scope>NUCLEOTIDE SEQUENCE</scope>
    <source>
        <strain evidence="2">SID7499</strain>
    </source>
</reference>